<keyword evidence="1" id="KW-0472">Membrane</keyword>
<evidence type="ECO:0008006" key="4">
    <source>
        <dbReference type="Google" id="ProtNLM"/>
    </source>
</evidence>
<comment type="caution">
    <text evidence="2">The sequence shown here is derived from an EMBL/GenBank/DDBJ whole genome shotgun (WGS) entry which is preliminary data.</text>
</comment>
<dbReference type="OMA" id="SHITASW"/>
<dbReference type="AlphaFoldDB" id="A0A1R3HQ71"/>
<dbReference type="OrthoDB" id="1708017at2759"/>
<gene>
    <name evidence="2" type="ORF">CCACVL1_17770</name>
</gene>
<keyword evidence="1" id="KW-1133">Transmembrane helix</keyword>
<feature type="transmembrane region" description="Helical" evidence="1">
    <location>
        <begin position="43"/>
        <end position="63"/>
    </location>
</feature>
<organism evidence="2 3">
    <name type="scientific">Corchorus capsularis</name>
    <name type="common">Jute</name>
    <dbReference type="NCBI Taxonomy" id="210143"/>
    <lineage>
        <taxon>Eukaryota</taxon>
        <taxon>Viridiplantae</taxon>
        <taxon>Streptophyta</taxon>
        <taxon>Embryophyta</taxon>
        <taxon>Tracheophyta</taxon>
        <taxon>Spermatophyta</taxon>
        <taxon>Magnoliopsida</taxon>
        <taxon>eudicotyledons</taxon>
        <taxon>Gunneridae</taxon>
        <taxon>Pentapetalae</taxon>
        <taxon>rosids</taxon>
        <taxon>malvids</taxon>
        <taxon>Malvales</taxon>
        <taxon>Malvaceae</taxon>
        <taxon>Grewioideae</taxon>
        <taxon>Apeibeae</taxon>
        <taxon>Corchorus</taxon>
    </lineage>
</organism>
<evidence type="ECO:0000256" key="1">
    <source>
        <dbReference type="SAM" id="Phobius"/>
    </source>
</evidence>
<reference evidence="2 3" key="1">
    <citation type="submission" date="2013-09" db="EMBL/GenBank/DDBJ databases">
        <title>Corchorus capsularis genome sequencing.</title>
        <authorList>
            <person name="Alam M."/>
            <person name="Haque M.S."/>
            <person name="Islam M.S."/>
            <person name="Emdad E.M."/>
            <person name="Islam M.M."/>
            <person name="Ahmed B."/>
            <person name="Halim A."/>
            <person name="Hossen Q.M.M."/>
            <person name="Hossain M.Z."/>
            <person name="Ahmed R."/>
            <person name="Khan M.M."/>
            <person name="Islam R."/>
            <person name="Rashid M.M."/>
            <person name="Khan S.A."/>
            <person name="Rahman M.S."/>
            <person name="Alam M."/>
        </authorList>
    </citation>
    <scope>NUCLEOTIDE SEQUENCE [LARGE SCALE GENOMIC DNA]</scope>
    <source>
        <strain evidence="3">cv. CVL-1</strain>
        <tissue evidence="2">Whole seedling</tissue>
    </source>
</reference>
<name>A0A1R3HQ71_COCAP</name>
<keyword evidence="3" id="KW-1185">Reference proteome</keyword>
<dbReference type="Gramene" id="OMO72483">
    <property type="protein sequence ID" value="OMO72483"/>
    <property type="gene ID" value="CCACVL1_17770"/>
</dbReference>
<dbReference type="Proteomes" id="UP000188268">
    <property type="component" value="Unassembled WGS sequence"/>
</dbReference>
<keyword evidence="1" id="KW-0812">Transmembrane</keyword>
<accession>A0A1R3HQ71</accession>
<dbReference type="EMBL" id="AWWV01011420">
    <property type="protein sequence ID" value="OMO72483.1"/>
    <property type="molecule type" value="Genomic_DNA"/>
</dbReference>
<protein>
    <recommendedName>
        <fullName evidence="4">Late embryogenesis abundant protein, LEA-14</fullName>
    </recommendedName>
</protein>
<sequence length="235" mass="25940">MEQRNGSYVNGVPINVRVQAPPFAPPPQQVIPAATADHHLRDLILIICAGILVIAGIILTIALTSKRSFPKFGLKSLSVSELNITGSEITGHWNAEFMVRNPDIVSYTYQHPIFALLYKNQAISAIIMDKIHLKHKTTKSFVANGTVALSRRIVDNDNQVVVDEIARDYWSQGIVAFTVGFLYADHRAFLSATCRDVKVGFSNHSSHGTLLLDGFQYSPKITDHQAFTLCSTHAI</sequence>
<evidence type="ECO:0000313" key="2">
    <source>
        <dbReference type="EMBL" id="OMO72483.1"/>
    </source>
</evidence>
<proteinExistence type="predicted"/>
<evidence type="ECO:0000313" key="3">
    <source>
        <dbReference type="Proteomes" id="UP000188268"/>
    </source>
</evidence>